<evidence type="ECO:0000313" key="1">
    <source>
        <dbReference type="EMBL" id="ARN83893.1"/>
    </source>
</evidence>
<organism evidence="1 2">
    <name type="scientific">Methylocystis bryophila</name>
    <dbReference type="NCBI Taxonomy" id="655015"/>
    <lineage>
        <taxon>Bacteria</taxon>
        <taxon>Pseudomonadati</taxon>
        <taxon>Pseudomonadota</taxon>
        <taxon>Alphaproteobacteria</taxon>
        <taxon>Hyphomicrobiales</taxon>
        <taxon>Methylocystaceae</taxon>
        <taxon>Methylocystis</taxon>
    </lineage>
</organism>
<protein>
    <submittedName>
        <fullName evidence="1">Uncharacterized protein</fullName>
    </submittedName>
</protein>
<sequence>MASLWIRVALFGDAQLALVDAQRGHLPAVTPRARAEAKRVSDSVAFFIALGSCWGGEKESEAGRGSIRQIQLEASA</sequence>
<dbReference type="EMBL" id="CP019949">
    <property type="protein sequence ID" value="ARN83893.1"/>
    <property type="molecule type" value="Genomic_DNA"/>
</dbReference>
<accession>A0A1W6N230</accession>
<keyword evidence="2" id="KW-1185">Reference proteome</keyword>
<reference evidence="1 2" key="1">
    <citation type="submission" date="2017-02" db="EMBL/GenBank/DDBJ databases">
        <authorList>
            <person name="Peterson S.W."/>
        </authorList>
    </citation>
    <scope>NUCLEOTIDE SEQUENCE [LARGE SCALE GENOMIC DNA]</scope>
    <source>
        <strain evidence="1 2">S285</strain>
        <plasmid evidence="2">Plasmid p1</plasmid>
    </source>
</reference>
<dbReference type="AlphaFoldDB" id="A0A1W6N230"/>
<dbReference type="KEGG" id="mbry:B1812_21675"/>
<gene>
    <name evidence="1" type="ORF">B1812_21675</name>
</gene>
<dbReference type="Proteomes" id="UP000193978">
    <property type="component" value="Plasmid p1"/>
</dbReference>
<name>A0A1W6N230_9HYPH</name>
<keyword evidence="1" id="KW-0614">Plasmid</keyword>
<proteinExistence type="predicted"/>
<geneLocation type="plasmid" evidence="1 2">
    <name>p1</name>
</geneLocation>
<evidence type="ECO:0000313" key="2">
    <source>
        <dbReference type="Proteomes" id="UP000193978"/>
    </source>
</evidence>